<dbReference type="AlphaFoldDB" id="A0A699R0J0"/>
<gene>
    <name evidence="2" type="ORF">Tci_848784</name>
</gene>
<protein>
    <submittedName>
        <fullName evidence="2">Uncharacterized protein</fullName>
    </submittedName>
</protein>
<proteinExistence type="predicted"/>
<feature type="non-terminal residue" evidence="2">
    <location>
        <position position="1"/>
    </location>
</feature>
<evidence type="ECO:0000313" key="2">
    <source>
        <dbReference type="EMBL" id="GFC76814.1"/>
    </source>
</evidence>
<comment type="caution">
    <text evidence="2">The sequence shown here is derived from an EMBL/GenBank/DDBJ whole genome shotgun (WGS) entry which is preliminary data.</text>
</comment>
<organism evidence="2">
    <name type="scientific">Tanacetum cinerariifolium</name>
    <name type="common">Dalmatian daisy</name>
    <name type="synonym">Chrysanthemum cinerariifolium</name>
    <dbReference type="NCBI Taxonomy" id="118510"/>
    <lineage>
        <taxon>Eukaryota</taxon>
        <taxon>Viridiplantae</taxon>
        <taxon>Streptophyta</taxon>
        <taxon>Embryophyta</taxon>
        <taxon>Tracheophyta</taxon>
        <taxon>Spermatophyta</taxon>
        <taxon>Magnoliopsida</taxon>
        <taxon>eudicotyledons</taxon>
        <taxon>Gunneridae</taxon>
        <taxon>Pentapetalae</taxon>
        <taxon>asterids</taxon>
        <taxon>campanulids</taxon>
        <taxon>Asterales</taxon>
        <taxon>Asteraceae</taxon>
        <taxon>Asteroideae</taxon>
        <taxon>Anthemideae</taxon>
        <taxon>Anthemidinae</taxon>
        <taxon>Tanacetum</taxon>
    </lineage>
</organism>
<evidence type="ECO:0000256" key="1">
    <source>
        <dbReference type="SAM" id="MobiDB-lite"/>
    </source>
</evidence>
<accession>A0A699R0J0</accession>
<feature type="non-terminal residue" evidence="2">
    <location>
        <position position="48"/>
    </location>
</feature>
<dbReference type="EMBL" id="BKCJ011058156">
    <property type="protein sequence ID" value="GFC76814.1"/>
    <property type="molecule type" value="Genomic_DNA"/>
</dbReference>
<sequence>DEAAKRAAEVEGAISVAEVKGAKVEGVEEKVETDNELPPTEEQIKKAR</sequence>
<reference evidence="2" key="1">
    <citation type="journal article" date="2019" name="Sci. Rep.">
        <title>Draft genome of Tanacetum cinerariifolium, the natural source of mosquito coil.</title>
        <authorList>
            <person name="Yamashiro T."/>
            <person name="Shiraishi A."/>
            <person name="Satake H."/>
            <person name="Nakayama K."/>
        </authorList>
    </citation>
    <scope>NUCLEOTIDE SEQUENCE</scope>
</reference>
<name>A0A699R0J0_TANCI</name>
<feature type="region of interest" description="Disordered" evidence="1">
    <location>
        <begin position="25"/>
        <end position="48"/>
    </location>
</feature>